<keyword evidence="4 7" id="KW-0812">Transmembrane</keyword>
<dbReference type="Proteomes" id="UP000806378">
    <property type="component" value="Unassembled WGS sequence"/>
</dbReference>
<reference evidence="8" key="1">
    <citation type="submission" date="2020-05" db="EMBL/GenBank/DDBJ databases">
        <title>WGS assembly of Corymbia citriodora subspecies variegata.</title>
        <authorList>
            <person name="Barry K."/>
            <person name="Hundley H."/>
            <person name="Shu S."/>
            <person name="Jenkins J."/>
            <person name="Grimwood J."/>
            <person name="Baten A."/>
        </authorList>
    </citation>
    <scope>NUCLEOTIDE SEQUENCE</scope>
    <source>
        <strain evidence="8">CV2-018</strain>
    </source>
</reference>
<protein>
    <recommendedName>
        <fullName evidence="7">PRA1 family protein</fullName>
    </recommendedName>
</protein>
<dbReference type="GO" id="GO:0016192">
    <property type="term" value="P:vesicle-mediated transport"/>
    <property type="evidence" value="ECO:0007669"/>
    <property type="project" value="UniProtKB-ARBA"/>
</dbReference>
<dbReference type="GO" id="GO:0016020">
    <property type="term" value="C:membrane"/>
    <property type="evidence" value="ECO:0007669"/>
    <property type="project" value="UniProtKB-SubCell"/>
</dbReference>
<dbReference type="InterPro" id="IPR004895">
    <property type="entry name" value="Prenylated_rab_accept_PRA1"/>
</dbReference>
<accession>A0A8T0CM93</accession>
<dbReference type="AlphaFoldDB" id="A0A8T0CM93"/>
<comment type="similarity">
    <text evidence="3 7">Belongs to the PRA1 family.</text>
</comment>
<evidence type="ECO:0000256" key="3">
    <source>
        <dbReference type="ARBA" id="ARBA00006483"/>
    </source>
</evidence>
<dbReference type="OrthoDB" id="690149at2759"/>
<dbReference type="PANTHER" id="PTHR38519">
    <property type="entry name" value="PRA1 FAMILY PROTEIN"/>
    <property type="match status" value="1"/>
</dbReference>
<dbReference type="GO" id="GO:0005783">
    <property type="term" value="C:endoplasmic reticulum"/>
    <property type="evidence" value="ECO:0007669"/>
    <property type="project" value="UniProtKB-ARBA"/>
</dbReference>
<dbReference type="PANTHER" id="PTHR38519:SF3">
    <property type="entry name" value="PRA1 FAMILY PROTEIN"/>
    <property type="match status" value="1"/>
</dbReference>
<dbReference type="EMBL" id="MU090175">
    <property type="protein sequence ID" value="KAF7848334.1"/>
    <property type="molecule type" value="Genomic_DNA"/>
</dbReference>
<feature type="transmembrane region" description="Helical" evidence="7">
    <location>
        <begin position="80"/>
        <end position="100"/>
    </location>
</feature>
<evidence type="ECO:0000256" key="5">
    <source>
        <dbReference type="ARBA" id="ARBA00022989"/>
    </source>
</evidence>
<comment type="subcellular location">
    <subcellularLocation>
        <location evidence="2">Endomembrane system</location>
        <topology evidence="2">Multi-pass membrane protein</topology>
    </subcellularLocation>
    <subcellularLocation>
        <location evidence="7">Membrane</location>
        <topology evidence="7">Multi-pass membrane protein</topology>
    </subcellularLocation>
</comment>
<evidence type="ECO:0000256" key="2">
    <source>
        <dbReference type="ARBA" id="ARBA00004127"/>
    </source>
</evidence>
<organism evidence="8 9">
    <name type="scientific">Corymbia citriodora subsp. variegata</name>
    <dbReference type="NCBI Taxonomy" id="360336"/>
    <lineage>
        <taxon>Eukaryota</taxon>
        <taxon>Viridiplantae</taxon>
        <taxon>Streptophyta</taxon>
        <taxon>Embryophyta</taxon>
        <taxon>Tracheophyta</taxon>
        <taxon>Spermatophyta</taxon>
        <taxon>Magnoliopsida</taxon>
        <taxon>eudicotyledons</taxon>
        <taxon>Gunneridae</taxon>
        <taxon>Pentapetalae</taxon>
        <taxon>rosids</taxon>
        <taxon>malvids</taxon>
        <taxon>Myrtales</taxon>
        <taxon>Myrtaceae</taxon>
        <taxon>Myrtoideae</taxon>
        <taxon>Eucalypteae</taxon>
        <taxon>Corymbia</taxon>
    </lineage>
</organism>
<evidence type="ECO:0000256" key="1">
    <source>
        <dbReference type="ARBA" id="ARBA00002501"/>
    </source>
</evidence>
<dbReference type="Gramene" id="rna-gnl|WGS:JABURB|Cocit.L2087.1">
    <property type="protein sequence ID" value="cds-KAF7848334.1"/>
    <property type="gene ID" value="gene-BT93_L2087"/>
</dbReference>
<feature type="transmembrane region" description="Helical" evidence="7">
    <location>
        <begin position="49"/>
        <end position="68"/>
    </location>
</feature>
<proteinExistence type="inferred from homology"/>
<sequence>METPHEPKVKSPKLGHGRPDHQDLCHFGLFYALVLWVGLSISLMPRRKVSLLLLMATTIITNQYFMMLQLMPKSICMRRTFDKMVVLVLMPIVTTVGLIVRQAAVHLFVTLGIGLPVMLVHVVFWRDGPFVNEEASTSTPGELGYLVDGRIAKKVINLLQLFQFSPKPFTIVPI</sequence>
<evidence type="ECO:0000256" key="6">
    <source>
        <dbReference type="ARBA" id="ARBA00023136"/>
    </source>
</evidence>
<keyword evidence="5 7" id="KW-1133">Transmembrane helix</keyword>
<name>A0A8T0CM93_CORYI</name>
<dbReference type="Pfam" id="PF03208">
    <property type="entry name" value="PRA1"/>
    <property type="match status" value="1"/>
</dbReference>
<evidence type="ECO:0000313" key="8">
    <source>
        <dbReference type="EMBL" id="KAF7848334.1"/>
    </source>
</evidence>
<feature type="transmembrane region" description="Helical" evidence="7">
    <location>
        <begin position="106"/>
        <end position="125"/>
    </location>
</feature>
<keyword evidence="7" id="KW-0813">Transport</keyword>
<feature type="transmembrane region" description="Helical" evidence="7">
    <location>
        <begin position="24"/>
        <end position="43"/>
    </location>
</feature>
<comment type="caution">
    <text evidence="8">The sequence shown here is derived from an EMBL/GenBank/DDBJ whole genome shotgun (WGS) entry which is preliminary data.</text>
</comment>
<evidence type="ECO:0000313" key="9">
    <source>
        <dbReference type="Proteomes" id="UP000806378"/>
    </source>
</evidence>
<gene>
    <name evidence="8" type="ORF">BT93_L2087</name>
</gene>
<comment type="function">
    <text evidence="1 7">May be involved in both secretory and endocytic intracellular trafficking in the endosomal/prevacuolar compartments.</text>
</comment>
<keyword evidence="9" id="KW-1185">Reference proteome</keyword>
<keyword evidence="6 7" id="KW-0472">Membrane</keyword>
<evidence type="ECO:0000256" key="7">
    <source>
        <dbReference type="RuleBase" id="RU363107"/>
    </source>
</evidence>
<evidence type="ECO:0000256" key="4">
    <source>
        <dbReference type="ARBA" id="ARBA00022692"/>
    </source>
</evidence>